<keyword evidence="1 3" id="KW-0853">WD repeat</keyword>
<feature type="repeat" description="WD" evidence="3">
    <location>
        <begin position="50"/>
        <end position="83"/>
    </location>
</feature>
<dbReference type="SMART" id="SM00320">
    <property type="entry name" value="WD40"/>
    <property type="match status" value="4"/>
</dbReference>
<dbReference type="PANTHER" id="PTHR19848:SF8">
    <property type="entry name" value="F-BOX AND WD REPEAT DOMAIN CONTAINING 7"/>
    <property type="match status" value="1"/>
</dbReference>
<reference evidence="4 5" key="1">
    <citation type="journal article" date="2021" name="Cell">
        <title>Tracing the genetic footprints of vertebrate landing in non-teleost ray-finned fishes.</title>
        <authorList>
            <person name="Bi X."/>
            <person name="Wang K."/>
            <person name="Yang L."/>
            <person name="Pan H."/>
            <person name="Jiang H."/>
            <person name="Wei Q."/>
            <person name="Fang M."/>
            <person name="Yu H."/>
            <person name="Zhu C."/>
            <person name="Cai Y."/>
            <person name="He Y."/>
            <person name="Gan X."/>
            <person name="Zeng H."/>
            <person name="Yu D."/>
            <person name="Zhu Y."/>
            <person name="Jiang H."/>
            <person name="Qiu Q."/>
            <person name="Yang H."/>
            <person name="Zhang Y.E."/>
            <person name="Wang W."/>
            <person name="Zhu M."/>
            <person name="He S."/>
            <person name="Zhang G."/>
        </authorList>
    </citation>
    <scope>NUCLEOTIDE SEQUENCE [LARGE SCALE GENOMIC DNA]</scope>
    <source>
        <strain evidence="4">Bchr_013</strain>
    </source>
</reference>
<dbReference type="InterPro" id="IPR015943">
    <property type="entry name" value="WD40/YVTN_repeat-like_dom_sf"/>
</dbReference>
<evidence type="ECO:0000256" key="1">
    <source>
        <dbReference type="ARBA" id="ARBA00022574"/>
    </source>
</evidence>
<feature type="non-terminal residue" evidence="4">
    <location>
        <position position="395"/>
    </location>
</feature>
<feature type="repeat" description="WD" evidence="3">
    <location>
        <begin position="351"/>
        <end position="382"/>
    </location>
</feature>
<dbReference type="Proteomes" id="UP000886611">
    <property type="component" value="Unassembled WGS sequence"/>
</dbReference>
<evidence type="ECO:0000313" key="4">
    <source>
        <dbReference type="EMBL" id="KAG2455980.1"/>
    </source>
</evidence>
<feature type="non-terminal residue" evidence="4">
    <location>
        <position position="1"/>
    </location>
</feature>
<dbReference type="PROSITE" id="PS50294">
    <property type="entry name" value="WD_REPEATS_REGION"/>
    <property type="match status" value="2"/>
</dbReference>
<evidence type="ECO:0000313" key="5">
    <source>
        <dbReference type="Proteomes" id="UP000886611"/>
    </source>
</evidence>
<dbReference type="PRINTS" id="PR00320">
    <property type="entry name" value="GPROTEINBRPT"/>
</dbReference>
<evidence type="ECO:0000256" key="3">
    <source>
        <dbReference type="PROSITE-ProRule" id="PRU00221"/>
    </source>
</evidence>
<gene>
    <name evidence="4" type="primary">Ciao1_1</name>
    <name evidence="4" type="ORF">GTO96_0006931</name>
</gene>
<name>A0A8X7WUR2_POLSE</name>
<proteinExistence type="predicted"/>
<dbReference type="Gene3D" id="2.130.10.10">
    <property type="entry name" value="YVTN repeat-like/Quinoprotein amine dehydrogenase"/>
    <property type="match status" value="2"/>
</dbReference>
<sequence>MQKYLTIKDNNCRSITALGYHPARREILTGGSDGSIKWWDLDSGRLSSSSSEHEGMITQFLYWTDVKLLLSASNDGTLVVWTVGATVLEKIMVSEFIDIINSSENGPNLERLMYLSEISYVVAIKTPILLFSGHSDGTFAKWEQIKSSEFLYSQESFSLHESIHKGEEMTNGSTSERIIDSPELKRRIMFAKKYKEESEKNMILIQGDNVAGYIRSVFIEELDILALSSENGSIQLWGFDDLLSSISHTVPSQMKTGSGTRKARLFFFTVSGGWDRRLCIWDVKAGKLQDTFCNPDLEKWHELKEVACDGAILDLAYAPKRNEIAYSSSDGMIYMRQFSPVGKEMKLVNVLQGHESDVTSIVWHSLIDKWISGSEDGTIRIWVRVMCLLICFVYT</sequence>
<dbReference type="InterPro" id="IPR001680">
    <property type="entry name" value="WD40_rpt"/>
</dbReference>
<feature type="repeat" description="WD" evidence="3">
    <location>
        <begin position="8"/>
        <end position="49"/>
    </location>
</feature>
<evidence type="ECO:0000256" key="2">
    <source>
        <dbReference type="ARBA" id="ARBA00022737"/>
    </source>
</evidence>
<comment type="caution">
    <text evidence="4">The sequence shown here is derived from an EMBL/GenBank/DDBJ whole genome shotgun (WGS) entry which is preliminary data.</text>
</comment>
<dbReference type="PANTHER" id="PTHR19848">
    <property type="entry name" value="WD40 REPEAT PROTEIN"/>
    <property type="match status" value="1"/>
</dbReference>
<dbReference type="AlphaFoldDB" id="A0A8X7WUR2"/>
<accession>A0A8X7WUR2</accession>
<dbReference type="SUPFAM" id="SSF50978">
    <property type="entry name" value="WD40 repeat-like"/>
    <property type="match status" value="1"/>
</dbReference>
<dbReference type="PROSITE" id="PS50082">
    <property type="entry name" value="WD_REPEATS_2"/>
    <property type="match status" value="3"/>
</dbReference>
<organism evidence="4 5">
    <name type="scientific">Polypterus senegalus</name>
    <name type="common">Senegal bichir</name>
    <dbReference type="NCBI Taxonomy" id="55291"/>
    <lineage>
        <taxon>Eukaryota</taxon>
        <taxon>Metazoa</taxon>
        <taxon>Chordata</taxon>
        <taxon>Craniata</taxon>
        <taxon>Vertebrata</taxon>
        <taxon>Euteleostomi</taxon>
        <taxon>Actinopterygii</taxon>
        <taxon>Polypteriformes</taxon>
        <taxon>Polypteridae</taxon>
        <taxon>Polypterus</taxon>
    </lineage>
</organism>
<protein>
    <submittedName>
        <fullName evidence="4">CIAO1 protein</fullName>
    </submittedName>
</protein>
<dbReference type="InterPro" id="IPR020472">
    <property type="entry name" value="WD40_PAC1"/>
</dbReference>
<dbReference type="Pfam" id="PF00400">
    <property type="entry name" value="WD40"/>
    <property type="match status" value="3"/>
</dbReference>
<dbReference type="InterPro" id="IPR036322">
    <property type="entry name" value="WD40_repeat_dom_sf"/>
</dbReference>
<keyword evidence="5" id="KW-1185">Reference proteome</keyword>
<dbReference type="EMBL" id="JAATIS010009265">
    <property type="protein sequence ID" value="KAG2455980.1"/>
    <property type="molecule type" value="Genomic_DNA"/>
</dbReference>
<keyword evidence="2" id="KW-0677">Repeat</keyword>